<dbReference type="PANTHER" id="PTHR30489:SF0">
    <property type="entry name" value="LIPOPROTEIN-RELEASING SYSTEM TRANSMEMBRANE PROTEIN LOLE"/>
    <property type="match status" value="1"/>
</dbReference>
<proteinExistence type="inferred from homology"/>
<dbReference type="OrthoDB" id="3499910at2"/>
<gene>
    <name evidence="9" type="ORF">DZF91_08380</name>
</gene>
<comment type="subcellular location">
    <subcellularLocation>
        <location evidence="1">Cell membrane</location>
        <topology evidence="1">Multi-pass membrane protein</topology>
    </subcellularLocation>
</comment>
<feature type="transmembrane region" description="Helical" evidence="7">
    <location>
        <begin position="799"/>
        <end position="824"/>
    </location>
</feature>
<comment type="similarity">
    <text evidence="2">Belongs to the ABC-4 integral membrane protein family. LolC/E subfamily.</text>
</comment>
<dbReference type="EMBL" id="QURH01000159">
    <property type="protein sequence ID" value="RFU42099.1"/>
    <property type="molecule type" value="Genomic_DNA"/>
</dbReference>
<feature type="transmembrane region" description="Helical" evidence="7">
    <location>
        <begin position="382"/>
        <end position="405"/>
    </location>
</feature>
<dbReference type="InterPro" id="IPR003838">
    <property type="entry name" value="ABC3_permease_C"/>
</dbReference>
<feature type="transmembrane region" description="Helical" evidence="7">
    <location>
        <begin position="512"/>
        <end position="531"/>
    </location>
</feature>
<accession>A0A372JQ73</accession>
<keyword evidence="10" id="KW-1185">Reference proteome</keyword>
<organism evidence="9 10">
    <name type="scientific">Actinomadura logoneensis</name>
    <dbReference type="NCBI Taxonomy" id="2293572"/>
    <lineage>
        <taxon>Bacteria</taxon>
        <taxon>Bacillati</taxon>
        <taxon>Actinomycetota</taxon>
        <taxon>Actinomycetes</taxon>
        <taxon>Streptosporangiales</taxon>
        <taxon>Thermomonosporaceae</taxon>
        <taxon>Actinomadura</taxon>
    </lineage>
</organism>
<keyword evidence="6 7" id="KW-0472">Membrane</keyword>
<evidence type="ECO:0000256" key="7">
    <source>
        <dbReference type="SAM" id="Phobius"/>
    </source>
</evidence>
<keyword evidence="4 7" id="KW-0812">Transmembrane</keyword>
<evidence type="ECO:0000256" key="6">
    <source>
        <dbReference type="ARBA" id="ARBA00023136"/>
    </source>
</evidence>
<reference evidence="9 10" key="1">
    <citation type="submission" date="2018-08" db="EMBL/GenBank/DDBJ databases">
        <title>Actinomadura jelena sp. nov., a novel Actinomycete isolated from soil in Chad.</title>
        <authorList>
            <person name="Shi L."/>
        </authorList>
    </citation>
    <scope>NUCLEOTIDE SEQUENCE [LARGE SCALE GENOMIC DNA]</scope>
    <source>
        <strain evidence="9 10">NEAU-G17</strain>
    </source>
</reference>
<dbReference type="InterPro" id="IPR051447">
    <property type="entry name" value="Lipoprotein-release_system"/>
</dbReference>
<evidence type="ECO:0000256" key="5">
    <source>
        <dbReference type="ARBA" id="ARBA00022989"/>
    </source>
</evidence>
<feature type="domain" description="ABC3 transporter permease C-terminal" evidence="8">
    <location>
        <begin position="762"/>
        <end position="869"/>
    </location>
</feature>
<feature type="transmembrane region" description="Helical" evidence="7">
    <location>
        <begin position="754"/>
        <end position="778"/>
    </location>
</feature>
<dbReference type="Proteomes" id="UP000261811">
    <property type="component" value="Unassembled WGS sequence"/>
</dbReference>
<feature type="transmembrane region" description="Helical" evidence="7">
    <location>
        <begin position="851"/>
        <end position="870"/>
    </location>
</feature>
<evidence type="ECO:0000256" key="3">
    <source>
        <dbReference type="ARBA" id="ARBA00022475"/>
    </source>
</evidence>
<evidence type="ECO:0000259" key="8">
    <source>
        <dbReference type="Pfam" id="PF02687"/>
    </source>
</evidence>
<evidence type="ECO:0000313" key="10">
    <source>
        <dbReference type="Proteomes" id="UP000261811"/>
    </source>
</evidence>
<evidence type="ECO:0000313" key="9">
    <source>
        <dbReference type="EMBL" id="RFU42099.1"/>
    </source>
</evidence>
<dbReference type="GO" id="GO:0098797">
    <property type="term" value="C:plasma membrane protein complex"/>
    <property type="evidence" value="ECO:0007669"/>
    <property type="project" value="TreeGrafter"/>
</dbReference>
<keyword evidence="5 7" id="KW-1133">Transmembrane helix</keyword>
<comment type="caution">
    <text evidence="9">The sequence shown here is derived from an EMBL/GenBank/DDBJ whole genome shotgun (WGS) entry which is preliminary data.</text>
</comment>
<protein>
    <recommendedName>
        <fullName evidence="8">ABC3 transporter permease C-terminal domain-containing protein</fullName>
    </recommendedName>
</protein>
<name>A0A372JQ73_9ACTN</name>
<evidence type="ECO:0000256" key="1">
    <source>
        <dbReference type="ARBA" id="ARBA00004651"/>
    </source>
</evidence>
<sequence>MSAPAFRSIRTHLPALLTLAVLVALTTCLAVVVPARVVQGFDRSAAEAVGPDGAVNVTGAAKGSAALGRVPAPDAMERQGAGWRTLLPPRLSRATDPVDPFAHVGPYPVQRAKAKRPGFLRVFADPVLKSSHLRFLSGDPDMERNGMPGAPGVFVDRKNAELFELKVGSSVRVETSAGVLALRVAGIFEPIAPDSPYWAARQAAVKPWIHVEPRGYELQYGGALMGEKGYAAALALGTEIHYTWRFPLRQDRVTARDLRAMPPELDRFRSRVSGRSDSIPSAVQTPMDGRIRAFVAQYATAQVITGLALGGLAAVLAGSVVTGLLLFAGRLRGALATMRARGASRTQLFGTVSWLTVPVLLPGVALGFGSGRLVRAGPLQLYSVYLVLAIAVAVVVVPWAWAVGWKRGAVGVAPRPEIAVIRPSRRRLVLEGLVLVLAAVATLVMRRRGLAVQSELGADPLVSAVPVLLGAAAGMLVLRVLPWPLRFAGRLFGRGRSAVGFVGLARASRRQVLTLVPMIVLLLATAVAGFGSTVDAALVRGQRTAAWHTVGSDARITAGYLDPRLPDRLATVRGVTGVAPLRMVPEAVVGAPAGQAGPRVIVVAVDLAAYKRIAGGAARFVPDAPPAPDGLLASPSAAASLGTKPTTLAWVGGPRVNVRPSGIVRDFPALDSADRYVIIPYRLLRETAASMGQAFPTQVFVQGHDIDRAGLEQVARRSVVEAANSPTGEGFIRYHDDIERAMTQSSMARVVHRAFAEGALTVAAYGLLTVLLVLLVGARERGRAVAHLEVLGLGRRQRRLLAVTEAAPAILSAVLAGWVLGFFLPHVTGPMLDLRPYTSGFTVTDHAVNPLHLAAFAGAVPAIALAAVLVDRIFDARHRLGEVLRTGEET</sequence>
<evidence type="ECO:0000256" key="4">
    <source>
        <dbReference type="ARBA" id="ARBA00022692"/>
    </source>
</evidence>
<feature type="transmembrane region" description="Helical" evidence="7">
    <location>
        <begin position="348"/>
        <end position="370"/>
    </location>
</feature>
<dbReference type="PANTHER" id="PTHR30489">
    <property type="entry name" value="LIPOPROTEIN-RELEASING SYSTEM TRANSMEMBRANE PROTEIN LOLE"/>
    <property type="match status" value="1"/>
</dbReference>
<dbReference type="RefSeq" id="WP_117356913.1">
    <property type="nucleotide sequence ID" value="NZ_QURH01000159.1"/>
</dbReference>
<dbReference type="GO" id="GO:0044874">
    <property type="term" value="P:lipoprotein localization to outer membrane"/>
    <property type="evidence" value="ECO:0007669"/>
    <property type="project" value="TreeGrafter"/>
</dbReference>
<feature type="transmembrane region" description="Helical" evidence="7">
    <location>
        <begin position="428"/>
        <end position="446"/>
    </location>
</feature>
<feature type="transmembrane region" description="Helical" evidence="7">
    <location>
        <begin position="303"/>
        <end position="327"/>
    </location>
</feature>
<feature type="transmembrane region" description="Helical" evidence="7">
    <location>
        <begin position="461"/>
        <end position="481"/>
    </location>
</feature>
<dbReference type="Pfam" id="PF02687">
    <property type="entry name" value="FtsX"/>
    <property type="match status" value="1"/>
</dbReference>
<dbReference type="AlphaFoldDB" id="A0A372JQ73"/>
<evidence type="ECO:0000256" key="2">
    <source>
        <dbReference type="ARBA" id="ARBA00005236"/>
    </source>
</evidence>
<keyword evidence="3" id="KW-1003">Cell membrane</keyword>